<dbReference type="OrthoDB" id="530424at2"/>
<proteinExistence type="predicted"/>
<dbReference type="InParanoid" id="Q7NJW1"/>
<reference evidence="2 3" key="2">
    <citation type="journal article" date="2003" name="DNA Res.">
        <title>Complete genome structure of Gloeobacter violaceus PCC 7421, a cyanobacterium that lacks thylakoids (supplement).</title>
        <authorList>
            <person name="Nakamura Y."/>
            <person name="Kaneko T."/>
            <person name="Sato S."/>
            <person name="Mimuro M."/>
            <person name="Miyashita H."/>
            <person name="Tsuchiya T."/>
            <person name="Sasamoto S."/>
            <person name="Watanabe A."/>
            <person name="Kawashima K."/>
            <person name="Kishida Y."/>
            <person name="Kiyokawa C."/>
            <person name="Kohara M."/>
            <person name="Matsumoto M."/>
            <person name="Matsuno A."/>
            <person name="Nakazaki N."/>
            <person name="Shimpo S."/>
            <person name="Takeuchi C."/>
            <person name="Yamada M."/>
            <person name="Tabata S."/>
        </authorList>
    </citation>
    <scope>NUCLEOTIDE SEQUENCE [LARGE SCALE GENOMIC DNA]</scope>
    <source>
        <strain evidence="3">ATCC 29082 / PCC 7421</strain>
    </source>
</reference>
<dbReference type="AlphaFoldDB" id="Q7NJW1"/>
<evidence type="ECO:0000313" key="3">
    <source>
        <dbReference type="Proteomes" id="UP000000557"/>
    </source>
</evidence>
<organism evidence="2 3">
    <name type="scientific">Gloeobacter violaceus (strain ATCC 29082 / PCC 7421)</name>
    <dbReference type="NCBI Taxonomy" id="251221"/>
    <lineage>
        <taxon>Bacteria</taxon>
        <taxon>Bacillati</taxon>
        <taxon>Cyanobacteriota</taxon>
        <taxon>Cyanophyceae</taxon>
        <taxon>Gloeobacterales</taxon>
        <taxon>Gloeobacteraceae</taxon>
        <taxon>Gloeobacter</taxon>
    </lineage>
</organism>
<evidence type="ECO:0000313" key="2">
    <source>
        <dbReference type="EMBL" id="BAC89661.1"/>
    </source>
</evidence>
<keyword evidence="1" id="KW-0732">Signal</keyword>
<feature type="chain" id="PRO_5004290512" evidence="1">
    <location>
        <begin position="23"/>
        <end position="162"/>
    </location>
</feature>
<dbReference type="KEGG" id="gvi:glr1720"/>
<dbReference type="HOGENOM" id="CLU_102923_1_0_3"/>
<protein>
    <submittedName>
        <fullName evidence="2">Glr1720 protein</fullName>
    </submittedName>
</protein>
<dbReference type="eggNOG" id="COG3637">
    <property type="taxonomic scope" value="Bacteria"/>
</dbReference>
<dbReference type="EnsemblBacteria" id="BAC89661">
    <property type="protein sequence ID" value="BAC89661"/>
    <property type="gene ID" value="BAC89661"/>
</dbReference>
<dbReference type="Proteomes" id="UP000000557">
    <property type="component" value="Chromosome"/>
</dbReference>
<dbReference type="STRING" id="251221.gene:10759211"/>
<sequence>MRVALIGAKLLLVLLSAQVAHAQTAAYLGGGLSAGLTSGSGPGEGSSTGGMITGRYALPLPVRLSLRGDVLFGRKAAFVPTLSLDLPFERNVLSLGAGASIATAGDDASPLGSRSAFVLRTGFDRFIEQSNLVLVSSFLVGFDAYSDGGTAVAFNLGLAVGF</sequence>
<dbReference type="PhylomeDB" id="Q7NJW1"/>
<keyword evidence="3" id="KW-1185">Reference proteome</keyword>
<gene>
    <name evidence="2" type="ordered locus">glr1720</name>
</gene>
<name>Q7NJW1_GLOVI</name>
<accession>Q7NJW1</accession>
<reference evidence="2 3" key="1">
    <citation type="journal article" date="2003" name="DNA Res.">
        <title>Complete genome structure of Gloeobacter violaceus PCC 7421, a cyanobacterium that lacks thylakoids.</title>
        <authorList>
            <person name="Nakamura Y."/>
            <person name="Kaneko T."/>
            <person name="Sato S."/>
            <person name="Mimuro M."/>
            <person name="Miyashita H."/>
            <person name="Tsuchiya T."/>
            <person name="Sasamoto S."/>
            <person name="Watanabe A."/>
            <person name="Kawashima K."/>
            <person name="Kishida Y."/>
            <person name="Kiyokawa C."/>
            <person name="Kohara M."/>
            <person name="Matsumoto M."/>
            <person name="Matsuno A."/>
            <person name="Nakazaki N."/>
            <person name="Shimpo S."/>
            <person name="Takeuchi C."/>
            <person name="Yamada M."/>
            <person name="Tabata S."/>
        </authorList>
    </citation>
    <scope>NUCLEOTIDE SEQUENCE [LARGE SCALE GENOMIC DNA]</scope>
    <source>
        <strain evidence="3">ATCC 29082 / PCC 7421</strain>
    </source>
</reference>
<feature type="signal peptide" evidence="1">
    <location>
        <begin position="1"/>
        <end position="22"/>
    </location>
</feature>
<dbReference type="EMBL" id="BA000045">
    <property type="protein sequence ID" value="BAC89661.1"/>
    <property type="molecule type" value="Genomic_DNA"/>
</dbReference>
<evidence type="ECO:0000256" key="1">
    <source>
        <dbReference type="SAM" id="SignalP"/>
    </source>
</evidence>